<keyword evidence="1" id="KW-0347">Helicase</keyword>
<accession>A0AAP2UI22</accession>
<dbReference type="Proteomes" id="UP001204814">
    <property type="component" value="Unassembled WGS sequence"/>
</dbReference>
<name>A0AAP2UI22_9FIRM</name>
<dbReference type="EMBL" id="JANGBO010000031">
    <property type="protein sequence ID" value="MCQ5063189.1"/>
    <property type="molecule type" value="Genomic_DNA"/>
</dbReference>
<evidence type="ECO:0000313" key="2">
    <source>
        <dbReference type="Proteomes" id="UP001204814"/>
    </source>
</evidence>
<protein>
    <submittedName>
        <fullName evidence="1">Helicase RepA family protein</fullName>
    </submittedName>
</protein>
<keyword evidence="1" id="KW-0547">Nucleotide-binding</keyword>
<dbReference type="GO" id="GO:0004386">
    <property type="term" value="F:helicase activity"/>
    <property type="evidence" value="ECO:0007669"/>
    <property type="project" value="UniProtKB-KW"/>
</dbReference>
<dbReference type="AlphaFoldDB" id="A0AAP2UI22"/>
<proteinExistence type="predicted"/>
<comment type="caution">
    <text evidence="1">The sequence shown here is derived from an EMBL/GenBank/DDBJ whole genome shotgun (WGS) entry which is preliminary data.</text>
</comment>
<dbReference type="RefSeq" id="WP_117575553.1">
    <property type="nucleotide sequence ID" value="NZ_JADPGJ010000013.1"/>
</dbReference>
<dbReference type="Gene3D" id="3.40.50.300">
    <property type="entry name" value="P-loop containing nucleotide triphosphate hydrolases"/>
    <property type="match status" value="1"/>
</dbReference>
<sequence length="325" mass="37138">MSYTQTELLNSNFSFSGQGMFDGILKPGIYVLAGSSKTGKSILATTMANSIASGEPFLNKKMVQGKVIYFDNDNYDFETKDRLKALNMTDTDSIIYEFDKSKSIWDISKYLKGMSNIKEFRLVIIDSYIGLDEINSSDDSYKEIYPIIKELRDLMIELNLICFILHHTKKGKENFEQDNMLGSKALSGATTGTFLLKVKNEFDNVGELRIILRNHKEIIPIHKDMNSPEWKIDNQIERISSDIDTNILKIINTVVGSKENTIQGTCQELTKLCFLDINPNYLFKFLKQNEYVLSENHVSFSQIRTSKKRIISIVYCPDDSMTVDL</sequence>
<organism evidence="1 2">
    <name type="scientific">Faecalibacillus intestinalis</name>
    <dbReference type="NCBI Taxonomy" id="1982626"/>
    <lineage>
        <taxon>Bacteria</taxon>
        <taxon>Bacillati</taxon>
        <taxon>Bacillota</taxon>
        <taxon>Erysipelotrichia</taxon>
        <taxon>Erysipelotrichales</taxon>
        <taxon>Coprobacillaceae</taxon>
        <taxon>Faecalibacillus</taxon>
    </lineage>
</organism>
<gene>
    <name evidence="1" type="ORF">NE542_15350</name>
</gene>
<keyword evidence="1" id="KW-0378">Hydrolase</keyword>
<evidence type="ECO:0000313" key="1">
    <source>
        <dbReference type="EMBL" id="MCQ5063189.1"/>
    </source>
</evidence>
<dbReference type="InterPro" id="IPR027417">
    <property type="entry name" value="P-loop_NTPase"/>
</dbReference>
<reference evidence="1" key="1">
    <citation type="submission" date="2022-06" db="EMBL/GenBank/DDBJ databases">
        <title>Isolation of gut microbiota from human fecal samples.</title>
        <authorList>
            <person name="Pamer E.G."/>
            <person name="Barat B."/>
            <person name="Waligurski E."/>
            <person name="Medina S."/>
            <person name="Paddock L."/>
            <person name="Mostad J."/>
        </authorList>
    </citation>
    <scope>NUCLEOTIDE SEQUENCE</scope>
    <source>
        <strain evidence="1">DFI.6.24</strain>
    </source>
</reference>
<dbReference type="SUPFAM" id="SSF52540">
    <property type="entry name" value="P-loop containing nucleoside triphosphate hydrolases"/>
    <property type="match status" value="1"/>
</dbReference>
<keyword evidence="1" id="KW-0067">ATP-binding</keyword>
<dbReference type="Pfam" id="PF13481">
    <property type="entry name" value="AAA_25"/>
    <property type="match status" value="1"/>
</dbReference>